<keyword evidence="3" id="KW-0804">Transcription</keyword>
<gene>
    <name evidence="5" type="ORF">KNV97_05050</name>
</gene>
<dbReference type="GO" id="GO:0006355">
    <property type="term" value="P:regulation of DNA-templated transcription"/>
    <property type="evidence" value="ECO:0007669"/>
    <property type="project" value="InterPro"/>
</dbReference>
<dbReference type="PROSITE" id="PS50043">
    <property type="entry name" value="HTH_LUXR_2"/>
    <property type="match status" value="1"/>
</dbReference>
<dbReference type="PANTHER" id="PTHR44688:SF16">
    <property type="entry name" value="DNA-BINDING TRANSCRIPTIONAL ACTIVATOR DEVR_DOSR"/>
    <property type="match status" value="1"/>
</dbReference>
<feature type="domain" description="HTH luxR-type" evidence="4">
    <location>
        <begin position="195"/>
        <end position="260"/>
    </location>
</feature>
<proteinExistence type="predicted"/>
<evidence type="ECO:0000256" key="2">
    <source>
        <dbReference type="ARBA" id="ARBA00023125"/>
    </source>
</evidence>
<dbReference type="CDD" id="cd06170">
    <property type="entry name" value="LuxR_C_like"/>
    <property type="match status" value="1"/>
</dbReference>
<reference evidence="5" key="1">
    <citation type="submission" date="2021-06" db="EMBL/GenBank/DDBJ databases">
        <title>Vibrio nov. sp., novel gut bacterium isolated from Yellow Sea oyster.</title>
        <authorList>
            <person name="Muhammad N."/>
            <person name="Nguyen T.H."/>
            <person name="Lee Y.-J."/>
            <person name="Ko J."/>
            <person name="Kim S.-G."/>
        </authorList>
    </citation>
    <scope>NUCLEOTIDE SEQUENCE</scope>
    <source>
        <strain evidence="5">OG9-811</strain>
    </source>
</reference>
<organism evidence="5 6">
    <name type="scientific">Vibrio ostreae</name>
    <dbReference type="NCBI Taxonomy" id="2841925"/>
    <lineage>
        <taxon>Bacteria</taxon>
        <taxon>Pseudomonadati</taxon>
        <taxon>Pseudomonadota</taxon>
        <taxon>Gammaproteobacteria</taxon>
        <taxon>Vibrionales</taxon>
        <taxon>Vibrionaceae</taxon>
        <taxon>Vibrio</taxon>
    </lineage>
</organism>
<dbReference type="SMART" id="SM00421">
    <property type="entry name" value="HTH_LUXR"/>
    <property type="match status" value="1"/>
</dbReference>
<dbReference type="Proteomes" id="UP000694232">
    <property type="component" value="Chromosome 2"/>
</dbReference>
<dbReference type="Pfam" id="PF00196">
    <property type="entry name" value="GerE"/>
    <property type="match status" value="1"/>
</dbReference>
<accession>A0A975YLN2</accession>
<dbReference type="EMBL" id="CP076642">
    <property type="protein sequence ID" value="QXO15784.1"/>
    <property type="molecule type" value="Genomic_DNA"/>
</dbReference>
<sequence length="272" mass="30948">MQVSYQEYHALGEAISALHSPQFSSRLIDVLKSVLSFDCAVILGHRLDKHPIYLYDSLPARRELLFQHYLTHAYQHDPFYLKVAREHSEGVFHWREVAGSESAQREYQHQFYSATGWQDEVTLAVNLAGQRSIVIHLGFLSQHNPVTKDEIHALQQRFVTLAALCRQHWNPQPLLLAESGQAPQDLRHWVEAAIASFGHARLSPREQQITALLIQGLDSQDIAEQLGIRHGTVKNHRKRIYAQLNVASLSELFQLFLNHLIAAGYPSTPKAD</sequence>
<evidence type="ECO:0000256" key="1">
    <source>
        <dbReference type="ARBA" id="ARBA00023015"/>
    </source>
</evidence>
<dbReference type="GO" id="GO:0003677">
    <property type="term" value="F:DNA binding"/>
    <property type="evidence" value="ECO:0007669"/>
    <property type="project" value="UniProtKB-KW"/>
</dbReference>
<evidence type="ECO:0000313" key="5">
    <source>
        <dbReference type="EMBL" id="QXO15784.1"/>
    </source>
</evidence>
<dbReference type="KEGG" id="vos:KNV97_05050"/>
<protein>
    <submittedName>
        <fullName evidence="5">Helix-turn-helix transcriptional regulator</fullName>
    </submittedName>
</protein>
<dbReference type="PANTHER" id="PTHR44688">
    <property type="entry name" value="DNA-BINDING TRANSCRIPTIONAL ACTIVATOR DEVR_DOSR"/>
    <property type="match status" value="1"/>
</dbReference>
<name>A0A975YLN2_9VIBR</name>
<keyword evidence="1" id="KW-0805">Transcription regulation</keyword>
<keyword evidence="6" id="KW-1185">Reference proteome</keyword>
<evidence type="ECO:0000313" key="6">
    <source>
        <dbReference type="Proteomes" id="UP000694232"/>
    </source>
</evidence>
<dbReference type="RefSeq" id="WP_218561693.1">
    <property type="nucleotide sequence ID" value="NZ_CP076642.1"/>
</dbReference>
<evidence type="ECO:0000259" key="4">
    <source>
        <dbReference type="PROSITE" id="PS50043"/>
    </source>
</evidence>
<dbReference type="InterPro" id="IPR000792">
    <property type="entry name" value="Tscrpt_reg_LuxR_C"/>
</dbReference>
<evidence type="ECO:0000256" key="3">
    <source>
        <dbReference type="ARBA" id="ARBA00023163"/>
    </source>
</evidence>
<dbReference type="AlphaFoldDB" id="A0A975YLN2"/>
<keyword evidence="2" id="KW-0238">DNA-binding</keyword>